<accession>A0ABN7WNG3</accession>
<dbReference type="Proteomes" id="UP000789901">
    <property type="component" value="Unassembled WGS sequence"/>
</dbReference>
<keyword evidence="2" id="KW-1185">Reference proteome</keyword>
<protein>
    <submittedName>
        <fullName evidence="1">36937_t:CDS:1</fullName>
    </submittedName>
</protein>
<evidence type="ECO:0000313" key="1">
    <source>
        <dbReference type="EMBL" id="CAG8835775.1"/>
    </source>
</evidence>
<dbReference type="EMBL" id="CAJVQB010052159">
    <property type="protein sequence ID" value="CAG8835775.1"/>
    <property type="molecule type" value="Genomic_DNA"/>
</dbReference>
<gene>
    <name evidence="1" type="ORF">GMARGA_LOCUS32732</name>
</gene>
<feature type="non-terminal residue" evidence="1">
    <location>
        <position position="1"/>
    </location>
</feature>
<reference evidence="1 2" key="1">
    <citation type="submission" date="2021-06" db="EMBL/GenBank/DDBJ databases">
        <authorList>
            <person name="Kallberg Y."/>
            <person name="Tangrot J."/>
            <person name="Rosling A."/>
        </authorList>
    </citation>
    <scope>NUCLEOTIDE SEQUENCE [LARGE SCALE GENOMIC DNA]</scope>
    <source>
        <strain evidence="1 2">120-4 pot B 10/14</strain>
    </source>
</reference>
<evidence type="ECO:0000313" key="2">
    <source>
        <dbReference type="Proteomes" id="UP000789901"/>
    </source>
</evidence>
<name>A0ABN7WNG3_GIGMA</name>
<organism evidence="1 2">
    <name type="scientific">Gigaspora margarita</name>
    <dbReference type="NCBI Taxonomy" id="4874"/>
    <lineage>
        <taxon>Eukaryota</taxon>
        <taxon>Fungi</taxon>
        <taxon>Fungi incertae sedis</taxon>
        <taxon>Mucoromycota</taxon>
        <taxon>Glomeromycotina</taxon>
        <taxon>Glomeromycetes</taxon>
        <taxon>Diversisporales</taxon>
        <taxon>Gigasporaceae</taxon>
        <taxon>Gigaspora</taxon>
    </lineage>
</organism>
<comment type="caution">
    <text evidence="1">The sequence shown here is derived from an EMBL/GenBank/DDBJ whole genome shotgun (WGS) entry which is preliminary data.</text>
</comment>
<sequence length="226" mass="26455">PYCPNYSWTNAAEQIMTNTLNKICKKAHEYIKLESELKESIAASKEDITEIFEIKKYNNFSCQYCKPIRLPSQKFDNLSLLPDPIPLKDHYAKFQQVYSTKTTEEHRPTYIQSQAKLESIPKNILIAKKIRDYISCENCQKCYCKYSNKALTNDKLYDYQQALESYSYFCGALIFSDDHYLCEVIFVHTQINCDSPIEILYYSSRNKGNYLICYYCGNRDNLVTSP</sequence>
<proteinExistence type="predicted"/>